<accession>A0A265UV05</accession>
<evidence type="ECO:0000313" key="6">
    <source>
        <dbReference type="EMBL" id="OZV69144.1"/>
    </source>
</evidence>
<evidence type="ECO:0000313" key="7">
    <source>
        <dbReference type="Proteomes" id="UP000216840"/>
    </source>
</evidence>
<dbReference type="PANTHER" id="PTHR34138:SF1">
    <property type="entry name" value="CELL SHAPE-DETERMINING PROTEIN MREC"/>
    <property type="match status" value="1"/>
</dbReference>
<dbReference type="Gene3D" id="2.40.10.340">
    <property type="entry name" value="Rod shape-determining protein MreC, domain 1"/>
    <property type="match status" value="1"/>
</dbReference>
<name>A0A265UV05_9FLAO</name>
<dbReference type="InterPro" id="IPR042177">
    <property type="entry name" value="Cell/Rod_1"/>
</dbReference>
<dbReference type="InterPro" id="IPR007221">
    <property type="entry name" value="MreC"/>
</dbReference>
<dbReference type="RefSeq" id="WP_094967917.1">
    <property type="nucleotide sequence ID" value="NZ_NGJN01000003.1"/>
</dbReference>
<evidence type="ECO:0000256" key="1">
    <source>
        <dbReference type="ARBA" id="ARBA00009369"/>
    </source>
</evidence>
<evidence type="ECO:0000256" key="3">
    <source>
        <dbReference type="ARBA" id="ARBA00022960"/>
    </source>
</evidence>
<keyword evidence="7" id="KW-1185">Reference proteome</keyword>
<dbReference type="PANTHER" id="PTHR34138">
    <property type="entry name" value="CELL SHAPE-DETERMINING PROTEIN MREC"/>
    <property type="match status" value="1"/>
</dbReference>
<protein>
    <recommendedName>
        <fullName evidence="2">Cell shape-determining protein MreC</fullName>
    </recommendedName>
    <alternativeName>
        <fullName evidence="4">Cell shape protein MreC</fullName>
    </alternativeName>
</protein>
<evidence type="ECO:0000259" key="5">
    <source>
        <dbReference type="Pfam" id="PF04085"/>
    </source>
</evidence>
<dbReference type="AlphaFoldDB" id="A0A265UV05"/>
<comment type="caution">
    <text evidence="6">The sequence shown here is derived from an EMBL/GenBank/DDBJ whole genome shotgun (WGS) entry which is preliminary data.</text>
</comment>
<feature type="domain" description="Rod shape-determining protein MreC beta-barrel core" evidence="5">
    <location>
        <begin position="109"/>
        <end position="257"/>
    </location>
</feature>
<dbReference type="InterPro" id="IPR042175">
    <property type="entry name" value="Cell/Rod_MreC_2"/>
</dbReference>
<dbReference type="EMBL" id="NGJN01000003">
    <property type="protein sequence ID" value="OZV69144.1"/>
    <property type="molecule type" value="Genomic_DNA"/>
</dbReference>
<gene>
    <name evidence="6" type="ORF">CA834_06705</name>
</gene>
<reference evidence="6 7" key="1">
    <citation type="submission" date="2017-05" db="EMBL/GenBank/DDBJ databases">
        <title>The draft genome sequence of Idiomarina salinarum WNB302.</title>
        <authorList>
            <person name="Sun Y."/>
            <person name="Chen B."/>
            <person name="Du Z."/>
        </authorList>
    </citation>
    <scope>NUCLEOTIDE SEQUENCE [LARGE SCALE GENOMIC DNA]</scope>
    <source>
        <strain evidence="6 7">WNB302</strain>
    </source>
</reference>
<dbReference type="InterPro" id="IPR055342">
    <property type="entry name" value="MreC_beta-barrel_core"/>
</dbReference>
<dbReference type="OrthoDB" id="9811827at2"/>
<sequence>MQQIFNFVIRNKTFLLFLLLFCISLGFTIQSHSYHKSTFINSANALTGGVYGTVNSIDEYFGLKDQNELLLEENRRLRRQLLNIPSASDSSYIDTSYSKVPYRITSAEVYKNSYSRMNNYLTLNKGKNDSIKQDFGVITSNGIVGIIDNTSNNYSRVLSILNKKSRINAKLKNTNHIGSLTWDGKSSQFTQLIDVSNFAPIKVGDTIVTGGQSAIFPKGINIGVIDDFKTDIGGDTYIIQVKLFNDMTNIGAVYIIENLDKEEIKSLEMMTDD</sequence>
<dbReference type="GO" id="GO:0005886">
    <property type="term" value="C:plasma membrane"/>
    <property type="evidence" value="ECO:0007669"/>
    <property type="project" value="TreeGrafter"/>
</dbReference>
<dbReference type="Gene3D" id="2.40.10.350">
    <property type="entry name" value="Rod shape-determining protein MreC, domain 2"/>
    <property type="match status" value="1"/>
</dbReference>
<comment type="similarity">
    <text evidence="1">Belongs to the MreC family.</text>
</comment>
<organism evidence="6 7">
    <name type="scientific">Winogradskyella aurantia</name>
    <dbReference type="NCBI Taxonomy" id="1915063"/>
    <lineage>
        <taxon>Bacteria</taxon>
        <taxon>Pseudomonadati</taxon>
        <taxon>Bacteroidota</taxon>
        <taxon>Flavobacteriia</taxon>
        <taxon>Flavobacteriales</taxon>
        <taxon>Flavobacteriaceae</taxon>
        <taxon>Winogradskyella</taxon>
    </lineage>
</organism>
<evidence type="ECO:0000256" key="2">
    <source>
        <dbReference type="ARBA" id="ARBA00013855"/>
    </source>
</evidence>
<proteinExistence type="inferred from homology"/>
<dbReference type="Pfam" id="PF04085">
    <property type="entry name" value="MreC"/>
    <property type="match status" value="1"/>
</dbReference>
<keyword evidence="3" id="KW-0133">Cell shape</keyword>
<dbReference type="NCBIfam" id="NF010532">
    <property type="entry name" value="PRK13922.9-3"/>
    <property type="match status" value="1"/>
</dbReference>
<dbReference type="Proteomes" id="UP000216840">
    <property type="component" value="Unassembled WGS sequence"/>
</dbReference>
<dbReference type="GO" id="GO:0008360">
    <property type="term" value="P:regulation of cell shape"/>
    <property type="evidence" value="ECO:0007669"/>
    <property type="project" value="UniProtKB-KW"/>
</dbReference>
<evidence type="ECO:0000256" key="4">
    <source>
        <dbReference type="ARBA" id="ARBA00032089"/>
    </source>
</evidence>